<reference evidence="8 9" key="1">
    <citation type="submission" date="2018-07" db="EMBL/GenBank/DDBJ databases">
        <title>Genomic Encyclopedia of Type Strains, Phase III (KMG-III): the genomes of soil and plant-associated and newly described type strains.</title>
        <authorList>
            <person name="Whitman W."/>
        </authorList>
    </citation>
    <scope>NUCLEOTIDE SEQUENCE [LARGE SCALE GENOMIC DNA]</scope>
    <source>
        <strain evidence="8 9">CECT 7287</strain>
    </source>
</reference>
<gene>
    <name evidence="8" type="ORF">DFP98_11810</name>
</gene>
<proteinExistence type="inferred from homology"/>
<feature type="domain" description="Fe/B12 periplasmic-binding" evidence="7">
    <location>
        <begin position="78"/>
        <end position="332"/>
    </location>
</feature>
<dbReference type="PANTHER" id="PTHR30532">
    <property type="entry name" value="IRON III DICITRATE-BINDING PERIPLASMIC PROTEIN"/>
    <property type="match status" value="1"/>
</dbReference>
<dbReference type="PROSITE" id="PS50983">
    <property type="entry name" value="FE_B12_PBP"/>
    <property type="match status" value="1"/>
</dbReference>
<name>A0A3D9IX30_9BACL</name>
<evidence type="ECO:0000256" key="5">
    <source>
        <dbReference type="SAM" id="Coils"/>
    </source>
</evidence>
<evidence type="ECO:0000256" key="1">
    <source>
        <dbReference type="ARBA" id="ARBA00004196"/>
    </source>
</evidence>
<evidence type="ECO:0000313" key="9">
    <source>
        <dbReference type="Proteomes" id="UP000256977"/>
    </source>
</evidence>
<dbReference type="Proteomes" id="UP000256977">
    <property type="component" value="Unassembled WGS sequence"/>
</dbReference>
<comment type="similarity">
    <text evidence="2">Belongs to the bacterial solute-binding protein 8 family.</text>
</comment>
<sequence>MKSWGRQSILLSIFLSFVMMTAACAPDKNNAPQASSVTHEAPISAASLDADTPAVQPKEEVREVTDESGNRLAVPVEPKRIIAAGMEDYLAALEVRPVVRYQYAYLDEYFPDVPKIHFDPGLTPEVALSYDPDLIVFGYPPDDSTYDSFSKVAPTYVYTSVWTPEADWRQMLVRFGELLGRKETAELKLKEYEAKLEETKEALKNELGEEPVGVMLYIGKSIWVMGKDKKDLLADLGFKLSELETKYGSDQISLEMMPELADADFIILETDEADTADDQKKAVDGLQSSKLWADLPAVKQGRVLVSSTEIWRGNGYISNSVALEQVMKFFQK</sequence>
<dbReference type="AlphaFoldDB" id="A0A3D9IX30"/>
<organism evidence="8 9">
    <name type="scientific">Cohnella phaseoli</name>
    <dbReference type="NCBI Taxonomy" id="456490"/>
    <lineage>
        <taxon>Bacteria</taxon>
        <taxon>Bacillati</taxon>
        <taxon>Bacillota</taxon>
        <taxon>Bacilli</taxon>
        <taxon>Bacillales</taxon>
        <taxon>Paenibacillaceae</taxon>
        <taxon>Cohnella</taxon>
    </lineage>
</organism>
<dbReference type="Gene3D" id="3.40.50.1980">
    <property type="entry name" value="Nitrogenase molybdenum iron protein domain"/>
    <property type="match status" value="2"/>
</dbReference>
<dbReference type="InterPro" id="IPR051313">
    <property type="entry name" value="Bact_iron-sidero_bind"/>
</dbReference>
<keyword evidence="4 6" id="KW-0732">Signal</keyword>
<evidence type="ECO:0000256" key="3">
    <source>
        <dbReference type="ARBA" id="ARBA00022448"/>
    </source>
</evidence>
<evidence type="ECO:0000256" key="4">
    <source>
        <dbReference type="ARBA" id="ARBA00022729"/>
    </source>
</evidence>
<dbReference type="PROSITE" id="PS51257">
    <property type="entry name" value="PROKAR_LIPOPROTEIN"/>
    <property type="match status" value="1"/>
</dbReference>
<keyword evidence="9" id="KW-1185">Reference proteome</keyword>
<dbReference type="Pfam" id="PF01497">
    <property type="entry name" value="Peripla_BP_2"/>
    <property type="match status" value="1"/>
</dbReference>
<evidence type="ECO:0000256" key="6">
    <source>
        <dbReference type="SAM" id="SignalP"/>
    </source>
</evidence>
<dbReference type="SUPFAM" id="SSF53807">
    <property type="entry name" value="Helical backbone' metal receptor"/>
    <property type="match status" value="1"/>
</dbReference>
<evidence type="ECO:0000313" key="8">
    <source>
        <dbReference type="EMBL" id="RED66390.1"/>
    </source>
</evidence>
<keyword evidence="3" id="KW-0813">Transport</keyword>
<dbReference type="RefSeq" id="WP_116062630.1">
    <property type="nucleotide sequence ID" value="NZ_QRDZ01000018.1"/>
</dbReference>
<feature type="chain" id="PRO_5017790082" evidence="6">
    <location>
        <begin position="26"/>
        <end position="332"/>
    </location>
</feature>
<dbReference type="PANTHER" id="PTHR30532:SF1">
    <property type="entry name" value="IRON(3+)-HYDROXAMATE-BINDING PROTEIN FHUD"/>
    <property type="match status" value="1"/>
</dbReference>
<dbReference type="InterPro" id="IPR002491">
    <property type="entry name" value="ABC_transptr_periplasmic_BD"/>
</dbReference>
<comment type="subcellular location">
    <subcellularLocation>
        <location evidence="1">Cell envelope</location>
    </subcellularLocation>
</comment>
<dbReference type="GO" id="GO:1901678">
    <property type="term" value="P:iron coordination entity transport"/>
    <property type="evidence" value="ECO:0007669"/>
    <property type="project" value="UniProtKB-ARBA"/>
</dbReference>
<feature type="coiled-coil region" evidence="5">
    <location>
        <begin position="175"/>
        <end position="209"/>
    </location>
</feature>
<comment type="caution">
    <text evidence="8">The sequence shown here is derived from an EMBL/GenBank/DDBJ whole genome shotgun (WGS) entry which is preliminary data.</text>
</comment>
<accession>A0A3D9IX30</accession>
<keyword evidence="5" id="KW-0175">Coiled coil</keyword>
<evidence type="ECO:0000259" key="7">
    <source>
        <dbReference type="PROSITE" id="PS50983"/>
    </source>
</evidence>
<dbReference type="GO" id="GO:0030288">
    <property type="term" value="C:outer membrane-bounded periplasmic space"/>
    <property type="evidence" value="ECO:0007669"/>
    <property type="project" value="TreeGrafter"/>
</dbReference>
<feature type="signal peptide" evidence="6">
    <location>
        <begin position="1"/>
        <end position="25"/>
    </location>
</feature>
<dbReference type="EMBL" id="QRDZ01000018">
    <property type="protein sequence ID" value="RED66390.1"/>
    <property type="molecule type" value="Genomic_DNA"/>
</dbReference>
<protein>
    <submittedName>
        <fullName evidence="8">Iron complex transport system substrate-binding protein</fullName>
    </submittedName>
</protein>
<evidence type="ECO:0000256" key="2">
    <source>
        <dbReference type="ARBA" id="ARBA00008814"/>
    </source>
</evidence>